<feature type="region of interest" description="Disordered" evidence="1">
    <location>
        <begin position="397"/>
        <end position="420"/>
    </location>
</feature>
<reference evidence="2 3" key="1">
    <citation type="journal article" date="2016" name="Genome Biol. Evol.">
        <title>Gene Family Evolution Reflects Adaptation to Soil Environmental Stressors in the Genome of the Collembolan Orchesella cincta.</title>
        <authorList>
            <person name="Faddeeva-Vakhrusheva A."/>
            <person name="Derks M.F."/>
            <person name="Anvar S.Y."/>
            <person name="Agamennone V."/>
            <person name="Suring W."/>
            <person name="Smit S."/>
            <person name="van Straalen N.M."/>
            <person name="Roelofs D."/>
        </authorList>
    </citation>
    <scope>NUCLEOTIDE SEQUENCE [LARGE SCALE GENOMIC DNA]</scope>
    <source>
        <tissue evidence="2">Mixed pool</tissue>
    </source>
</reference>
<sequence length="620" mass="69342">MNVNKMRKTKLVTVCSVDTPSYDDGSTAYSTNTIRSRSSKAYLYSKVPINNFNIALYEVYGESYSRESSPCQRVNFLTLCCTADVDVNTIRLSFDEYQHVKYIEYTGHIGSMKVAFELLHKFPNVKELLFILNDNNIKCENEEEYHSYKYEEAFVSKALTIEKLSIVQEFSVLEKRSIDLQQEPGKIWRLDEILFLSQLCIPNIKKFETLLIGNGANYEKVKRFVDSMPYLKKNHSPEISSDKLRIRLTVNPSISSRANLYLQPRLPAPTTRQSLAVCNTNATMSSNALVPMQIIVKQEKKDGEAPSYQSANEHSSDLYDRRCSNHITQKDAAARTFPQSLVPYNEEMTGHNKRANNHTYTPPPPYTSPSPIAKNVSRADLPTGFSLYQSYLPHEISNGMQKNQPLGKSHELGDPRKDEASSKRISFNLNLDGDLRFAAAAAARNPSPPPTQCVQPSVPPATQYLANFLENQRLALASPANIAATQRVAPPANLATTQRIAPPAPTLTRQTNHMTDIKILECGRFLQSKVLINANQGIWTINLKTLIVHTANIQEIHGLGHQRKEKNVHGKGEVQAVHQAIAHDPHHLVATAVTSLTKTLAINLAHVVIISRTIVSLAVI</sequence>
<feature type="region of interest" description="Disordered" evidence="1">
    <location>
        <begin position="300"/>
        <end position="319"/>
    </location>
</feature>
<name>A0A1D2M9K9_ORCCI</name>
<accession>A0A1D2M9K9</accession>
<evidence type="ECO:0000313" key="3">
    <source>
        <dbReference type="Proteomes" id="UP000094527"/>
    </source>
</evidence>
<proteinExistence type="predicted"/>
<dbReference type="Proteomes" id="UP000094527">
    <property type="component" value="Unassembled WGS sequence"/>
</dbReference>
<dbReference type="AlphaFoldDB" id="A0A1D2M9K9"/>
<feature type="compositionally biased region" description="Basic and acidic residues" evidence="1">
    <location>
        <begin position="408"/>
        <end position="420"/>
    </location>
</feature>
<comment type="caution">
    <text evidence="2">The sequence shown here is derived from an EMBL/GenBank/DDBJ whole genome shotgun (WGS) entry which is preliminary data.</text>
</comment>
<dbReference type="EMBL" id="LJIJ01002463">
    <property type="protein sequence ID" value="ODM89665.1"/>
    <property type="molecule type" value="Genomic_DNA"/>
</dbReference>
<keyword evidence="3" id="KW-1185">Reference proteome</keyword>
<evidence type="ECO:0000256" key="1">
    <source>
        <dbReference type="SAM" id="MobiDB-lite"/>
    </source>
</evidence>
<gene>
    <name evidence="2" type="ORF">Ocin01_17017</name>
</gene>
<feature type="region of interest" description="Disordered" evidence="1">
    <location>
        <begin position="350"/>
        <end position="374"/>
    </location>
</feature>
<evidence type="ECO:0000313" key="2">
    <source>
        <dbReference type="EMBL" id="ODM89665.1"/>
    </source>
</evidence>
<organism evidence="2 3">
    <name type="scientific">Orchesella cincta</name>
    <name type="common">Springtail</name>
    <name type="synonym">Podura cincta</name>
    <dbReference type="NCBI Taxonomy" id="48709"/>
    <lineage>
        <taxon>Eukaryota</taxon>
        <taxon>Metazoa</taxon>
        <taxon>Ecdysozoa</taxon>
        <taxon>Arthropoda</taxon>
        <taxon>Hexapoda</taxon>
        <taxon>Collembola</taxon>
        <taxon>Entomobryomorpha</taxon>
        <taxon>Entomobryoidea</taxon>
        <taxon>Orchesellidae</taxon>
        <taxon>Orchesellinae</taxon>
        <taxon>Orchesella</taxon>
    </lineage>
</organism>
<protein>
    <submittedName>
        <fullName evidence="2">Uncharacterized protein</fullName>
    </submittedName>
</protein>